<dbReference type="GO" id="GO:0000455">
    <property type="term" value="P:enzyme-directed rRNA pseudouridine synthesis"/>
    <property type="evidence" value="ECO:0007669"/>
    <property type="project" value="TreeGrafter"/>
</dbReference>
<dbReference type="EMBL" id="MHWT01000007">
    <property type="protein sequence ID" value="OHB13000.1"/>
    <property type="molecule type" value="Genomic_DNA"/>
</dbReference>
<dbReference type="Pfam" id="PF00849">
    <property type="entry name" value="PseudoU_synth_2"/>
    <property type="match status" value="1"/>
</dbReference>
<gene>
    <name evidence="6" type="ORF">A3G99_02300</name>
</gene>
<name>A0A1G2UUB1_9BACT</name>
<dbReference type="GO" id="GO:0003723">
    <property type="term" value="F:RNA binding"/>
    <property type="evidence" value="ECO:0007669"/>
    <property type="project" value="InterPro"/>
</dbReference>
<dbReference type="PANTHER" id="PTHR21600:SF44">
    <property type="entry name" value="RIBOSOMAL LARGE SUBUNIT PSEUDOURIDINE SYNTHASE D"/>
    <property type="match status" value="1"/>
</dbReference>
<accession>A0A1G2UUB1</accession>
<dbReference type="InterPro" id="IPR050188">
    <property type="entry name" value="RluA_PseudoU_synthase"/>
</dbReference>
<dbReference type="GO" id="GO:0009982">
    <property type="term" value="F:pseudouridine synthase activity"/>
    <property type="evidence" value="ECO:0007669"/>
    <property type="project" value="InterPro"/>
</dbReference>
<sequence>MNPVILYEDDSTLAVNKPAGLVVHSDGLNRAKSAVGRTSQNEVLGKTEEKTLVDWLVAKYPEVKNVGEPGRNSEGEEVLRSGIVHRLDRETSGVMLVAKTQNAFENLKKQFQNHKIQKIYHAFVFGEVKNDSGIIDRPIGRSNKDFRMWSAQRGARGEMRVAVTEYKVLNRHNGYSFLEISPKTGRTHQIRVHMKAINYPLVGDSLYAPKKENLFGFKRLALHSYKITFKDTSGKSHTVSAPHPEDFKKAINLLHKT</sequence>
<dbReference type="InterPro" id="IPR006225">
    <property type="entry name" value="PsdUridine_synth_RluC/D"/>
</dbReference>
<comment type="catalytic activity">
    <reaction evidence="4">
        <text>a uridine in RNA = a pseudouridine in RNA</text>
        <dbReference type="Rhea" id="RHEA:48348"/>
        <dbReference type="Rhea" id="RHEA-COMP:12068"/>
        <dbReference type="Rhea" id="RHEA-COMP:12069"/>
        <dbReference type="ChEBI" id="CHEBI:65314"/>
        <dbReference type="ChEBI" id="CHEBI:65315"/>
    </reaction>
</comment>
<dbReference type="SUPFAM" id="SSF55120">
    <property type="entry name" value="Pseudouridine synthase"/>
    <property type="match status" value="1"/>
</dbReference>
<dbReference type="EC" id="5.4.99.-" evidence="4"/>
<dbReference type="CDD" id="cd02869">
    <property type="entry name" value="PseudoU_synth_RluA_like"/>
    <property type="match status" value="1"/>
</dbReference>
<dbReference type="GO" id="GO:0140098">
    <property type="term" value="F:catalytic activity, acting on RNA"/>
    <property type="evidence" value="ECO:0007669"/>
    <property type="project" value="UniProtKB-ARBA"/>
</dbReference>
<comment type="caution">
    <text evidence="6">The sequence shown here is derived from an EMBL/GenBank/DDBJ whole genome shotgun (WGS) entry which is preliminary data.</text>
</comment>
<comment type="function">
    <text evidence="4">Responsible for synthesis of pseudouridine from uracil.</text>
</comment>
<dbReference type="Proteomes" id="UP000176558">
    <property type="component" value="Unassembled WGS sequence"/>
</dbReference>
<organism evidence="6 7">
    <name type="scientific">Candidatus Zambryskibacteria bacterium RIFCSPLOWO2_12_FULL_39_23</name>
    <dbReference type="NCBI Taxonomy" id="1802776"/>
    <lineage>
        <taxon>Bacteria</taxon>
        <taxon>Candidatus Zambryskiibacteriota</taxon>
    </lineage>
</organism>
<dbReference type="Gene3D" id="3.30.2350.10">
    <property type="entry name" value="Pseudouridine synthase"/>
    <property type="match status" value="1"/>
</dbReference>
<dbReference type="InterPro" id="IPR020103">
    <property type="entry name" value="PsdUridine_synth_cat_dom_sf"/>
</dbReference>
<reference evidence="6 7" key="1">
    <citation type="journal article" date="2016" name="Nat. Commun.">
        <title>Thousands of microbial genomes shed light on interconnected biogeochemical processes in an aquifer system.</title>
        <authorList>
            <person name="Anantharaman K."/>
            <person name="Brown C.T."/>
            <person name="Hug L.A."/>
            <person name="Sharon I."/>
            <person name="Castelle C.J."/>
            <person name="Probst A.J."/>
            <person name="Thomas B.C."/>
            <person name="Singh A."/>
            <person name="Wilkins M.J."/>
            <person name="Karaoz U."/>
            <person name="Brodie E.L."/>
            <person name="Williams K.H."/>
            <person name="Hubbard S.S."/>
            <person name="Banfield J.F."/>
        </authorList>
    </citation>
    <scope>NUCLEOTIDE SEQUENCE [LARGE SCALE GENOMIC DNA]</scope>
</reference>
<evidence type="ECO:0000256" key="4">
    <source>
        <dbReference type="RuleBase" id="RU362028"/>
    </source>
</evidence>
<dbReference type="AlphaFoldDB" id="A0A1G2UUB1"/>
<evidence type="ECO:0000256" key="1">
    <source>
        <dbReference type="ARBA" id="ARBA00010876"/>
    </source>
</evidence>
<evidence type="ECO:0000313" key="7">
    <source>
        <dbReference type="Proteomes" id="UP000176558"/>
    </source>
</evidence>
<evidence type="ECO:0000259" key="5">
    <source>
        <dbReference type="Pfam" id="PF00849"/>
    </source>
</evidence>
<dbReference type="PANTHER" id="PTHR21600">
    <property type="entry name" value="MITOCHONDRIAL RNA PSEUDOURIDINE SYNTHASE"/>
    <property type="match status" value="1"/>
</dbReference>
<dbReference type="InterPro" id="IPR006145">
    <property type="entry name" value="PsdUridine_synth_RsuA/RluA"/>
</dbReference>
<feature type="domain" description="Pseudouridine synthase RsuA/RluA-like" evidence="5">
    <location>
        <begin position="13"/>
        <end position="195"/>
    </location>
</feature>
<evidence type="ECO:0000313" key="6">
    <source>
        <dbReference type="EMBL" id="OHB13000.1"/>
    </source>
</evidence>
<evidence type="ECO:0000256" key="2">
    <source>
        <dbReference type="ARBA" id="ARBA00023235"/>
    </source>
</evidence>
<proteinExistence type="inferred from homology"/>
<feature type="active site" evidence="3">
    <location>
        <position position="88"/>
    </location>
</feature>
<dbReference type="NCBIfam" id="TIGR00005">
    <property type="entry name" value="rluA_subfam"/>
    <property type="match status" value="1"/>
</dbReference>
<comment type="similarity">
    <text evidence="1 4">Belongs to the pseudouridine synthase RluA family.</text>
</comment>
<evidence type="ECO:0000256" key="3">
    <source>
        <dbReference type="PIRSR" id="PIRSR606225-1"/>
    </source>
</evidence>
<keyword evidence="2 4" id="KW-0413">Isomerase</keyword>
<dbReference type="PROSITE" id="PS01129">
    <property type="entry name" value="PSI_RLU"/>
    <property type="match status" value="1"/>
</dbReference>
<protein>
    <recommendedName>
        <fullName evidence="4">Pseudouridine synthase</fullName>
        <ecNumber evidence="4">5.4.99.-</ecNumber>
    </recommendedName>
</protein>
<dbReference type="InterPro" id="IPR006224">
    <property type="entry name" value="PsdUridine_synth_RluA-like_CS"/>
</dbReference>